<dbReference type="SMART" id="SM00320">
    <property type="entry name" value="WD40"/>
    <property type="match status" value="1"/>
</dbReference>
<gene>
    <name evidence="4" type="ORF">GSMUA_146260.1</name>
</gene>
<evidence type="ECO:0000256" key="3">
    <source>
        <dbReference type="PROSITE-ProRule" id="PRU00221"/>
    </source>
</evidence>
<dbReference type="GO" id="GO:0042273">
    <property type="term" value="P:ribosomal large subunit biogenesis"/>
    <property type="evidence" value="ECO:0000318"/>
    <property type="project" value="GO_Central"/>
</dbReference>
<name>A0A804JAX9_MUSAM</name>
<proteinExistence type="predicted"/>
<organism evidence="5 6">
    <name type="scientific">Musa acuminata subsp. malaccensis</name>
    <name type="common">Wild banana</name>
    <name type="synonym">Musa malaccensis</name>
    <dbReference type="NCBI Taxonomy" id="214687"/>
    <lineage>
        <taxon>Eukaryota</taxon>
        <taxon>Viridiplantae</taxon>
        <taxon>Streptophyta</taxon>
        <taxon>Embryophyta</taxon>
        <taxon>Tracheophyta</taxon>
        <taxon>Spermatophyta</taxon>
        <taxon>Magnoliopsida</taxon>
        <taxon>Liliopsida</taxon>
        <taxon>Zingiberales</taxon>
        <taxon>Musaceae</taxon>
        <taxon>Musa</taxon>
    </lineage>
</organism>
<dbReference type="InterPro" id="IPR037379">
    <property type="entry name" value="WDR74/Nsa1"/>
</dbReference>
<dbReference type="SUPFAM" id="SSF50998">
    <property type="entry name" value="Quinoprotein alcohol dehydrogenase-like"/>
    <property type="match status" value="1"/>
</dbReference>
<keyword evidence="2" id="KW-0677">Repeat</keyword>
<dbReference type="InParanoid" id="A0A804JAX9"/>
<accession>A0A804JAX9</accession>
<protein>
    <submittedName>
        <fullName evidence="4">(wild Malaysian banana) hypothetical protein</fullName>
    </submittedName>
</protein>
<dbReference type="InterPro" id="IPR015943">
    <property type="entry name" value="WD40/YVTN_repeat-like_dom_sf"/>
</dbReference>
<dbReference type="Proteomes" id="UP000012960">
    <property type="component" value="Unplaced"/>
</dbReference>
<dbReference type="PROSITE" id="PS50082">
    <property type="entry name" value="WD_REPEATS_2"/>
    <property type="match status" value="1"/>
</dbReference>
<dbReference type="InterPro" id="IPR001680">
    <property type="entry name" value="WD40_rpt"/>
</dbReference>
<dbReference type="EMBL" id="HG996471">
    <property type="protein sequence ID" value="CAG1844831.1"/>
    <property type="molecule type" value="Genomic_DNA"/>
</dbReference>
<dbReference type="Gramene" id="Ma06_t00050.1">
    <property type="protein sequence ID" value="Ma06_p00050.1"/>
    <property type="gene ID" value="Ma06_g00050"/>
</dbReference>
<feature type="repeat" description="WD" evidence="3">
    <location>
        <begin position="96"/>
        <end position="137"/>
    </location>
</feature>
<dbReference type="Gene3D" id="2.130.10.10">
    <property type="entry name" value="YVTN repeat-like/Quinoprotein amine dehydrogenase"/>
    <property type="match status" value="1"/>
</dbReference>
<reference evidence="4" key="1">
    <citation type="submission" date="2021-03" db="EMBL/GenBank/DDBJ databases">
        <authorList>
            <consortium name="Genoscope - CEA"/>
            <person name="William W."/>
        </authorList>
    </citation>
    <scope>NUCLEOTIDE SEQUENCE</scope>
    <source>
        <strain evidence="4">Doubled-haploid Pahang</strain>
    </source>
</reference>
<evidence type="ECO:0000313" key="6">
    <source>
        <dbReference type="Proteomes" id="UP000012960"/>
    </source>
</evidence>
<dbReference type="PROSITE" id="PS00678">
    <property type="entry name" value="WD_REPEATS_1"/>
    <property type="match status" value="1"/>
</dbReference>
<evidence type="ECO:0000313" key="5">
    <source>
        <dbReference type="EnsemblPlants" id="Ma06_p00050.1"/>
    </source>
</evidence>
<dbReference type="InterPro" id="IPR011047">
    <property type="entry name" value="Quinoprotein_ADH-like_sf"/>
</dbReference>
<dbReference type="EnsemblPlants" id="Ma06_t00050.1">
    <property type="protein sequence ID" value="Ma06_p00050.1"/>
    <property type="gene ID" value="Ma06_g00050"/>
</dbReference>
<dbReference type="InterPro" id="IPR019775">
    <property type="entry name" value="WD40_repeat_CS"/>
</dbReference>
<keyword evidence="1 3" id="KW-0853">WD repeat</keyword>
<reference evidence="5" key="2">
    <citation type="submission" date="2021-05" db="UniProtKB">
        <authorList>
            <consortium name="EnsemblPlants"/>
        </authorList>
    </citation>
    <scope>IDENTIFICATION</scope>
    <source>
        <strain evidence="5">subsp. malaccensis</strain>
    </source>
</reference>
<dbReference type="PANTHER" id="PTHR16038:SF4">
    <property type="entry name" value="WD REPEAT-CONTAINING PROTEIN 74"/>
    <property type="match status" value="1"/>
</dbReference>
<dbReference type="GO" id="GO:0030687">
    <property type="term" value="C:preribosome, large subunit precursor"/>
    <property type="evidence" value="ECO:0000318"/>
    <property type="project" value="GO_Central"/>
</dbReference>
<dbReference type="GO" id="GO:0005730">
    <property type="term" value="C:nucleolus"/>
    <property type="evidence" value="ECO:0000318"/>
    <property type="project" value="GO_Central"/>
</dbReference>
<evidence type="ECO:0000256" key="2">
    <source>
        <dbReference type="ARBA" id="ARBA00022737"/>
    </source>
</evidence>
<dbReference type="PANTHER" id="PTHR16038">
    <property type="entry name" value="NOP SEVEN ASSOCIATED PROTEIN 1"/>
    <property type="match status" value="1"/>
</dbReference>
<sequence>MLIVGSITFIVSLSTTFAIVAMRSRIHIRLYDTSAQRRPVISVDFRESPIKAACEDLDGYTVYVGNGSGDLASFDMRTGKRHIDFLVSRKLIGCFIGKCSGSIRSIARHPELPMIASCGLDSYLRVWDAKTRQLLSAVFLKQHLTNVVIDSHFSGITYLTIWI</sequence>
<evidence type="ECO:0000256" key="1">
    <source>
        <dbReference type="ARBA" id="ARBA00022574"/>
    </source>
</evidence>
<evidence type="ECO:0000313" key="4">
    <source>
        <dbReference type="EMBL" id="CAG1844831.1"/>
    </source>
</evidence>
<keyword evidence="6" id="KW-1185">Reference proteome</keyword>
<dbReference type="AlphaFoldDB" id="A0A804JAX9"/>